<comment type="caution">
    <text evidence="4">The sequence shown here is derived from an EMBL/GenBank/DDBJ whole genome shotgun (WGS) entry which is preliminary data.</text>
</comment>
<dbReference type="Proteomes" id="UP000700596">
    <property type="component" value="Unassembled WGS sequence"/>
</dbReference>
<gene>
    <name evidence="4" type="ORF">B0J11DRAFT_564393</name>
</gene>
<reference evidence="4" key="1">
    <citation type="journal article" date="2021" name="Nat. Commun.">
        <title>Genetic determinants of endophytism in the Arabidopsis root mycobiome.</title>
        <authorList>
            <person name="Mesny F."/>
            <person name="Miyauchi S."/>
            <person name="Thiergart T."/>
            <person name="Pickel B."/>
            <person name="Atanasova L."/>
            <person name="Karlsson M."/>
            <person name="Huettel B."/>
            <person name="Barry K.W."/>
            <person name="Haridas S."/>
            <person name="Chen C."/>
            <person name="Bauer D."/>
            <person name="Andreopoulos W."/>
            <person name="Pangilinan J."/>
            <person name="LaButti K."/>
            <person name="Riley R."/>
            <person name="Lipzen A."/>
            <person name="Clum A."/>
            <person name="Drula E."/>
            <person name="Henrissat B."/>
            <person name="Kohler A."/>
            <person name="Grigoriev I.V."/>
            <person name="Martin F.M."/>
            <person name="Hacquard S."/>
        </authorList>
    </citation>
    <scope>NUCLEOTIDE SEQUENCE</scope>
    <source>
        <strain evidence="4">MPI-CAGE-CH-0243</strain>
    </source>
</reference>
<dbReference type="GO" id="GO:0000272">
    <property type="term" value="P:polysaccharide catabolic process"/>
    <property type="evidence" value="ECO:0007669"/>
    <property type="project" value="TreeGrafter"/>
</dbReference>
<protein>
    <submittedName>
        <fullName evidence="4">Glucuronyl hydrolase</fullName>
    </submittedName>
</protein>
<evidence type="ECO:0000313" key="4">
    <source>
        <dbReference type="EMBL" id="KAH7134945.1"/>
    </source>
</evidence>
<dbReference type="PANTHER" id="PTHR36845">
    <property type="entry name" value="HYDROLASE, PUTATIVE (AFU_ORTHOLOGUE AFUA_7G05090)-RELATED"/>
    <property type="match status" value="1"/>
</dbReference>
<accession>A0A9P9IXV6</accession>
<keyword evidence="5" id="KW-1185">Reference proteome</keyword>
<keyword evidence="1 4" id="KW-0378">Hydrolase</keyword>
<dbReference type="InterPro" id="IPR052369">
    <property type="entry name" value="UG_Glycosaminoglycan_Hydrolase"/>
</dbReference>
<dbReference type="InterPro" id="IPR008928">
    <property type="entry name" value="6-hairpin_glycosidase_sf"/>
</dbReference>
<name>A0A9P9IXV6_9PLEO</name>
<evidence type="ECO:0000313" key="5">
    <source>
        <dbReference type="Proteomes" id="UP000700596"/>
    </source>
</evidence>
<dbReference type="Gene3D" id="1.50.10.10">
    <property type="match status" value="1"/>
</dbReference>
<dbReference type="SUPFAM" id="SSF48208">
    <property type="entry name" value="Six-hairpin glycosidases"/>
    <property type="match status" value="1"/>
</dbReference>
<sequence length="479" mass="53634">MPATVTPPAENDVVNSGPVKLVNGTSHVTNGHHTTISNGISHSTTSKPFSPSNSKVRNETLKALYSSSVVAKIWGVAMRELDKHCTYYESSVNSSQESPPTEYPEYTQPQGVSYITSPHTFWTSGFFPGSLYLLRARLQHHPSHFPSLSPHPLKLQHAARWWTANLHSQASRTDTHDLGFMIKPWAQLGWELDRDVQCFDTLVTAAHALASRFDERVGCVRSWDTCFTKRYAFGDPAEDFLVIIDNMMNLDLLYYVADLTHNPRLATIATNHAFTTMKAHIRDDNSTCHVVNFEQSDGSIKERITNQGLSDESCWSRGQAWGITGFAQAYRWTKERQFLDAACRLADYFLERLSDDGVPYWDFDAPIPGPRDSSAGLIAAYGMLLLHQAESGEGRYLDAALRIVEATIKMSLAPEARFVKTSRGDEAVDLGGLETIVGNATINNYEFAPRRWADHGLIYADYYFLLVGNELLKMGVVWQ</sequence>
<dbReference type="AlphaFoldDB" id="A0A9P9IXV6"/>
<dbReference type="GO" id="GO:0052757">
    <property type="term" value="F:chondroitin hydrolase activity"/>
    <property type="evidence" value="ECO:0007669"/>
    <property type="project" value="TreeGrafter"/>
</dbReference>
<proteinExistence type="inferred from homology"/>
<evidence type="ECO:0000256" key="2">
    <source>
        <dbReference type="ARBA" id="ARBA00038358"/>
    </source>
</evidence>
<evidence type="ECO:0000256" key="3">
    <source>
        <dbReference type="SAM" id="MobiDB-lite"/>
    </source>
</evidence>
<feature type="region of interest" description="Disordered" evidence="3">
    <location>
        <begin position="25"/>
        <end position="54"/>
    </location>
</feature>
<comment type="similarity">
    <text evidence="2">Belongs to the glycosyl hydrolase 88 family.</text>
</comment>
<dbReference type="PANTHER" id="PTHR36845:SF1">
    <property type="entry name" value="HYDROLASE, PUTATIVE (AFU_ORTHOLOGUE AFUA_7G05090)-RELATED"/>
    <property type="match status" value="1"/>
</dbReference>
<dbReference type="InterPro" id="IPR012341">
    <property type="entry name" value="6hp_glycosidase-like_sf"/>
</dbReference>
<organism evidence="4 5">
    <name type="scientific">Dendryphion nanum</name>
    <dbReference type="NCBI Taxonomy" id="256645"/>
    <lineage>
        <taxon>Eukaryota</taxon>
        <taxon>Fungi</taxon>
        <taxon>Dikarya</taxon>
        <taxon>Ascomycota</taxon>
        <taxon>Pezizomycotina</taxon>
        <taxon>Dothideomycetes</taxon>
        <taxon>Pleosporomycetidae</taxon>
        <taxon>Pleosporales</taxon>
        <taxon>Torulaceae</taxon>
        <taxon>Dendryphion</taxon>
    </lineage>
</organism>
<dbReference type="OrthoDB" id="2317065at2759"/>
<evidence type="ECO:0000256" key="1">
    <source>
        <dbReference type="ARBA" id="ARBA00022801"/>
    </source>
</evidence>
<dbReference type="EMBL" id="JAGMWT010000002">
    <property type="protein sequence ID" value="KAH7134945.1"/>
    <property type="molecule type" value="Genomic_DNA"/>
</dbReference>